<dbReference type="GO" id="GO:0007018">
    <property type="term" value="P:microtubule-based movement"/>
    <property type="evidence" value="ECO:0007669"/>
    <property type="project" value="TreeGrafter"/>
</dbReference>
<dbReference type="PANTHER" id="PTHR21255">
    <property type="entry name" value="T-COMPLEX-ASSOCIATED-TESTIS-EXPRESSED 1/ DYNEIN LIGHT CHAIN"/>
    <property type="match status" value="1"/>
</dbReference>
<protein>
    <submittedName>
        <fullName evidence="3">TCTEX1 domain-containing protein 1-like</fullName>
    </submittedName>
</protein>
<accession>A0AAV4DEH5</accession>
<dbReference type="Gene3D" id="3.30.1140.40">
    <property type="entry name" value="Tctex-1"/>
    <property type="match status" value="1"/>
</dbReference>
<dbReference type="Proteomes" id="UP000735302">
    <property type="component" value="Unassembled WGS sequence"/>
</dbReference>
<evidence type="ECO:0000256" key="2">
    <source>
        <dbReference type="SAM" id="MobiDB-lite"/>
    </source>
</evidence>
<evidence type="ECO:0000256" key="1">
    <source>
        <dbReference type="ARBA" id="ARBA00005361"/>
    </source>
</evidence>
<name>A0AAV4DEH5_9GAST</name>
<comment type="similarity">
    <text evidence="1">Belongs to the dynein light chain Tctex-type family.</text>
</comment>
<dbReference type="InterPro" id="IPR005334">
    <property type="entry name" value="Tctex-1-like"/>
</dbReference>
<feature type="compositionally biased region" description="Polar residues" evidence="2">
    <location>
        <begin position="9"/>
        <end position="18"/>
    </location>
</feature>
<dbReference type="InterPro" id="IPR038586">
    <property type="entry name" value="Tctex-1-like_sf"/>
</dbReference>
<gene>
    <name evidence="3" type="ORF">PoB_006913300</name>
</gene>
<sequence length="234" mass="25997">MLKRLISAASSEGQTALPSISEAPATDVSSSKVPLSGVKETYSSDDMVPLATLPRPFMAAAQQAKSTATPATPSSKGPSLVGLFASKRLAKQLSSKWVRRRNGSLMGGSRISQASMVQKEPTYRMEPKRKFESTQVRQCIQTILDSRLERFPYNPKFCANMSRILSDEIKRRVKAMNFDRYKIICSVTIGEQKGQGVHVTSRCAWDEKLDTFATYTFQNEKIFCTATVFGVYNE</sequence>
<reference evidence="3 4" key="1">
    <citation type="journal article" date="2021" name="Elife">
        <title>Chloroplast acquisition without the gene transfer in kleptoplastic sea slugs, Plakobranchus ocellatus.</title>
        <authorList>
            <person name="Maeda T."/>
            <person name="Takahashi S."/>
            <person name="Yoshida T."/>
            <person name="Shimamura S."/>
            <person name="Takaki Y."/>
            <person name="Nagai Y."/>
            <person name="Toyoda A."/>
            <person name="Suzuki Y."/>
            <person name="Arimoto A."/>
            <person name="Ishii H."/>
            <person name="Satoh N."/>
            <person name="Nishiyama T."/>
            <person name="Hasebe M."/>
            <person name="Maruyama T."/>
            <person name="Minagawa J."/>
            <person name="Obokata J."/>
            <person name="Shigenobu S."/>
        </authorList>
    </citation>
    <scope>NUCLEOTIDE SEQUENCE [LARGE SCALE GENOMIC DNA]</scope>
</reference>
<dbReference type="AlphaFoldDB" id="A0AAV4DEH5"/>
<dbReference type="FunFam" id="3.30.1140.40:FF:000003">
    <property type="entry name" value="tctex1 domain-containing protein 2"/>
    <property type="match status" value="1"/>
</dbReference>
<evidence type="ECO:0000313" key="4">
    <source>
        <dbReference type="Proteomes" id="UP000735302"/>
    </source>
</evidence>
<dbReference type="GO" id="GO:0005868">
    <property type="term" value="C:cytoplasmic dynein complex"/>
    <property type="evidence" value="ECO:0007669"/>
    <property type="project" value="TreeGrafter"/>
</dbReference>
<feature type="region of interest" description="Disordered" evidence="2">
    <location>
        <begin position="9"/>
        <end position="34"/>
    </location>
</feature>
<dbReference type="EMBL" id="BLXT01007807">
    <property type="protein sequence ID" value="GFO42628.1"/>
    <property type="molecule type" value="Genomic_DNA"/>
</dbReference>
<evidence type="ECO:0000313" key="3">
    <source>
        <dbReference type="EMBL" id="GFO42628.1"/>
    </source>
</evidence>
<dbReference type="CDD" id="cd21451">
    <property type="entry name" value="DLC-like_TCTEX1D"/>
    <property type="match status" value="1"/>
</dbReference>
<dbReference type="PANTHER" id="PTHR21255:SF65">
    <property type="entry name" value="TCTEX1 DOMAIN-CONTAINING PROTEIN 2"/>
    <property type="match status" value="1"/>
</dbReference>
<proteinExistence type="inferred from homology"/>
<organism evidence="3 4">
    <name type="scientific">Plakobranchus ocellatus</name>
    <dbReference type="NCBI Taxonomy" id="259542"/>
    <lineage>
        <taxon>Eukaryota</taxon>
        <taxon>Metazoa</taxon>
        <taxon>Spiralia</taxon>
        <taxon>Lophotrochozoa</taxon>
        <taxon>Mollusca</taxon>
        <taxon>Gastropoda</taxon>
        <taxon>Heterobranchia</taxon>
        <taxon>Euthyneura</taxon>
        <taxon>Panpulmonata</taxon>
        <taxon>Sacoglossa</taxon>
        <taxon>Placobranchoidea</taxon>
        <taxon>Plakobranchidae</taxon>
        <taxon>Plakobranchus</taxon>
    </lineage>
</organism>
<comment type="caution">
    <text evidence="3">The sequence shown here is derived from an EMBL/GenBank/DDBJ whole genome shotgun (WGS) entry which is preliminary data.</text>
</comment>
<dbReference type="Pfam" id="PF03645">
    <property type="entry name" value="Tctex-1"/>
    <property type="match status" value="1"/>
</dbReference>
<dbReference type="GO" id="GO:0005737">
    <property type="term" value="C:cytoplasm"/>
    <property type="evidence" value="ECO:0007669"/>
    <property type="project" value="TreeGrafter"/>
</dbReference>
<keyword evidence="4" id="KW-1185">Reference proteome</keyword>
<dbReference type="GO" id="GO:0045505">
    <property type="term" value="F:dynein intermediate chain binding"/>
    <property type="evidence" value="ECO:0007669"/>
    <property type="project" value="TreeGrafter"/>
</dbReference>